<evidence type="ECO:0000313" key="2">
    <source>
        <dbReference type="Proteomes" id="UP000688947"/>
    </source>
</evidence>
<name>A0A8T1UWR3_9STRA</name>
<dbReference type="AlphaFoldDB" id="A0A8T1UWR3"/>
<evidence type="ECO:0000313" key="1">
    <source>
        <dbReference type="EMBL" id="KAG6971849.1"/>
    </source>
</evidence>
<protein>
    <submittedName>
        <fullName evidence="1">Uncharacterized protein</fullName>
    </submittedName>
</protein>
<sequence length="71" mass="8009">MGAGPSLGKFLKSMDDDDLAKLVESVRHPPLVELVEIGSTNGDQGLFKRLEPQRMEKMFVLAKQRYYEGQL</sequence>
<dbReference type="VEuPathDB" id="FungiDB:PC110_g7356"/>
<accession>A0A8T1UWR3</accession>
<reference evidence="1" key="1">
    <citation type="submission" date="2021-01" db="EMBL/GenBank/DDBJ databases">
        <title>Phytophthora aleatoria, a newly-described species from Pinus radiata is distinct from Phytophthora cactorum isolates based on comparative genomics.</title>
        <authorList>
            <person name="Mcdougal R."/>
            <person name="Panda P."/>
            <person name="Williams N."/>
            <person name="Studholme D.J."/>
        </authorList>
    </citation>
    <scope>NUCLEOTIDE SEQUENCE</scope>
    <source>
        <strain evidence="1">NZFS 3830</strain>
    </source>
</reference>
<organism evidence="1 2">
    <name type="scientific">Phytophthora cactorum</name>
    <dbReference type="NCBI Taxonomy" id="29920"/>
    <lineage>
        <taxon>Eukaryota</taxon>
        <taxon>Sar</taxon>
        <taxon>Stramenopiles</taxon>
        <taxon>Oomycota</taxon>
        <taxon>Peronosporomycetes</taxon>
        <taxon>Peronosporales</taxon>
        <taxon>Peronosporaceae</taxon>
        <taxon>Phytophthora</taxon>
    </lineage>
</organism>
<dbReference type="EMBL" id="JAENGZ010000045">
    <property type="protein sequence ID" value="KAG6971849.1"/>
    <property type="molecule type" value="Genomic_DNA"/>
</dbReference>
<dbReference type="Proteomes" id="UP000688947">
    <property type="component" value="Unassembled WGS sequence"/>
</dbReference>
<gene>
    <name evidence="1" type="ORF">JG687_00001785</name>
</gene>
<proteinExistence type="predicted"/>
<dbReference type="OrthoDB" id="166190at2759"/>
<comment type="caution">
    <text evidence="1">The sequence shown here is derived from an EMBL/GenBank/DDBJ whole genome shotgun (WGS) entry which is preliminary data.</text>
</comment>